<feature type="transmembrane region" description="Helical" evidence="6">
    <location>
        <begin position="215"/>
        <end position="232"/>
    </location>
</feature>
<evidence type="ECO:0000256" key="3">
    <source>
        <dbReference type="ARBA" id="ARBA00022989"/>
    </source>
</evidence>
<dbReference type="Proteomes" id="UP000308133">
    <property type="component" value="Unassembled WGS sequence"/>
</dbReference>
<feature type="transmembrane region" description="Helical" evidence="6">
    <location>
        <begin position="19"/>
        <end position="40"/>
    </location>
</feature>
<proteinExistence type="inferred from homology"/>
<dbReference type="GO" id="GO:0016020">
    <property type="term" value="C:membrane"/>
    <property type="evidence" value="ECO:0007669"/>
    <property type="project" value="UniProtKB-SubCell"/>
</dbReference>
<evidence type="ECO:0000259" key="7">
    <source>
        <dbReference type="Pfam" id="PF20684"/>
    </source>
</evidence>
<reference evidence="8 9" key="1">
    <citation type="submission" date="2018-02" db="EMBL/GenBank/DDBJ databases">
        <title>Draft genome sequences of Elsinoe sp., causing black scab on jojoba.</title>
        <authorList>
            <person name="Stodart B."/>
            <person name="Jeffress S."/>
            <person name="Ash G."/>
            <person name="Arun Chinnappa K."/>
        </authorList>
    </citation>
    <scope>NUCLEOTIDE SEQUENCE [LARGE SCALE GENOMIC DNA]</scope>
    <source>
        <strain evidence="8 9">Hillstone_2</strain>
    </source>
</reference>
<comment type="similarity">
    <text evidence="5">Belongs to the SAT4 family.</text>
</comment>
<dbReference type="InterPro" id="IPR052337">
    <property type="entry name" value="SAT4-like"/>
</dbReference>
<dbReference type="PANTHER" id="PTHR33048:SF165">
    <property type="entry name" value="INTEGRAL MEMBRANE PROTEIN"/>
    <property type="match status" value="1"/>
</dbReference>
<sequence>MASNAAVHRSALGGRGPGILTGGWVLCGLGIILVALRLWAASKKAGKLRWDFFWITLAIVWCIASHACFTVALYSGIGNHVKALKYSEIFNALHWVWISLFVGIVGGVFSKFAIIALLLEVQSPNAKKRRFLLWAIGGILAATGLTQILLSWLKCEPIAKLWNPTLSGSCPRALEAANFSYFQGAINAASDIFLSLYPITIVWHLQTSLKVKIGFCALMAAGAIPSLAVIVRTTQLKALSSSKDITWDFGPFMIWASTELWTVIIIGSIPPLRPLFLRLFSKVSSQVTPSRGTGGRTEATDNKTGFSMSRLNKSALEKKGGISTHTAQVIDLESDGSTENVLANDHLARGITVRHDVDIETGIATGRPSDVSSSIGQGR</sequence>
<dbReference type="InterPro" id="IPR049326">
    <property type="entry name" value="Rhodopsin_dom_fungi"/>
</dbReference>
<evidence type="ECO:0000256" key="5">
    <source>
        <dbReference type="ARBA" id="ARBA00038359"/>
    </source>
</evidence>
<dbReference type="EMBL" id="PTQR01000004">
    <property type="protein sequence ID" value="TKX27523.1"/>
    <property type="molecule type" value="Genomic_DNA"/>
</dbReference>
<keyword evidence="4 6" id="KW-0472">Membrane</keyword>
<name>A0A4U7B7P8_9PEZI</name>
<feature type="transmembrane region" description="Helical" evidence="6">
    <location>
        <begin position="252"/>
        <end position="272"/>
    </location>
</feature>
<evidence type="ECO:0000313" key="9">
    <source>
        <dbReference type="Proteomes" id="UP000308133"/>
    </source>
</evidence>
<evidence type="ECO:0000256" key="4">
    <source>
        <dbReference type="ARBA" id="ARBA00023136"/>
    </source>
</evidence>
<comment type="subcellular location">
    <subcellularLocation>
        <location evidence="1">Membrane</location>
        <topology evidence="1">Multi-pass membrane protein</topology>
    </subcellularLocation>
</comment>
<feature type="transmembrane region" description="Helical" evidence="6">
    <location>
        <begin position="131"/>
        <end position="153"/>
    </location>
</feature>
<feature type="transmembrane region" description="Helical" evidence="6">
    <location>
        <begin position="95"/>
        <end position="119"/>
    </location>
</feature>
<feature type="domain" description="Rhodopsin" evidence="7">
    <location>
        <begin position="36"/>
        <end position="276"/>
    </location>
</feature>
<keyword evidence="3 6" id="KW-1133">Transmembrane helix</keyword>
<dbReference type="AlphaFoldDB" id="A0A4U7B7P8"/>
<accession>A0A4U7B7P8</accession>
<protein>
    <recommendedName>
        <fullName evidence="7">Rhodopsin domain-containing protein</fullName>
    </recommendedName>
</protein>
<gene>
    <name evidence="8" type="ORF">C1H76_0361</name>
</gene>
<keyword evidence="2 6" id="KW-0812">Transmembrane</keyword>
<feature type="transmembrane region" description="Helical" evidence="6">
    <location>
        <begin position="52"/>
        <end position="75"/>
    </location>
</feature>
<evidence type="ECO:0000256" key="6">
    <source>
        <dbReference type="SAM" id="Phobius"/>
    </source>
</evidence>
<feature type="transmembrane region" description="Helical" evidence="6">
    <location>
        <begin position="181"/>
        <end position="203"/>
    </location>
</feature>
<comment type="caution">
    <text evidence="8">The sequence shown here is derived from an EMBL/GenBank/DDBJ whole genome shotgun (WGS) entry which is preliminary data.</text>
</comment>
<evidence type="ECO:0000313" key="8">
    <source>
        <dbReference type="EMBL" id="TKX27523.1"/>
    </source>
</evidence>
<evidence type="ECO:0000256" key="1">
    <source>
        <dbReference type="ARBA" id="ARBA00004141"/>
    </source>
</evidence>
<dbReference type="PANTHER" id="PTHR33048">
    <property type="entry name" value="PTH11-LIKE INTEGRAL MEMBRANE PROTEIN (AFU_ORTHOLOGUE AFUA_5G11245)"/>
    <property type="match status" value="1"/>
</dbReference>
<evidence type="ECO:0000256" key="2">
    <source>
        <dbReference type="ARBA" id="ARBA00022692"/>
    </source>
</evidence>
<dbReference type="Pfam" id="PF20684">
    <property type="entry name" value="Fung_rhodopsin"/>
    <property type="match status" value="1"/>
</dbReference>
<organism evidence="8 9">
    <name type="scientific">Elsinoe australis</name>
    <dbReference type="NCBI Taxonomy" id="40998"/>
    <lineage>
        <taxon>Eukaryota</taxon>
        <taxon>Fungi</taxon>
        <taxon>Dikarya</taxon>
        <taxon>Ascomycota</taxon>
        <taxon>Pezizomycotina</taxon>
        <taxon>Dothideomycetes</taxon>
        <taxon>Dothideomycetidae</taxon>
        <taxon>Myriangiales</taxon>
        <taxon>Elsinoaceae</taxon>
        <taxon>Elsinoe</taxon>
    </lineage>
</organism>